<organism evidence="1">
    <name type="scientific">viral metagenome</name>
    <dbReference type="NCBI Taxonomy" id="1070528"/>
    <lineage>
        <taxon>unclassified sequences</taxon>
        <taxon>metagenomes</taxon>
        <taxon>organismal metagenomes</taxon>
    </lineage>
</organism>
<dbReference type="EMBL" id="MT142497">
    <property type="protein sequence ID" value="QJA82834.1"/>
    <property type="molecule type" value="Genomic_DNA"/>
</dbReference>
<gene>
    <name evidence="1" type="ORF">MM415A00367_0022</name>
    <name evidence="2" type="ORF">MM415B02168_0004</name>
</gene>
<evidence type="ECO:0000313" key="1">
    <source>
        <dbReference type="EMBL" id="QJA82834.1"/>
    </source>
</evidence>
<name>A0A6M3KML3_9ZZZZ</name>
<proteinExistence type="predicted"/>
<evidence type="ECO:0000313" key="2">
    <source>
        <dbReference type="EMBL" id="QJA85858.1"/>
    </source>
</evidence>
<dbReference type="AlphaFoldDB" id="A0A6M3KML3"/>
<reference evidence="1" key="1">
    <citation type="submission" date="2020-03" db="EMBL/GenBank/DDBJ databases">
        <title>The deep terrestrial virosphere.</title>
        <authorList>
            <person name="Holmfeldt K."/>
            <person name="Nilsson E."/>
            <person name="Simone D."/>
            <person name="Lopez-Fernandez M."/>
            <person name="Wu X."/>
            <person name="de Brujin I."/>
            <person name="Lundin D."/>
            <person name="Andersson A."/>
            <person name="Bertilsson S."/>
            <person name="Dopson M."/>
        </authorList>
    </citation>
    <scope>NUCLEOTIDE SEQUENCE</scope>
    <source>
        <strain evidence="1">MM415A00367</strain>
        <strain evidence="2">MM415B02168</strain>
    </source>
</reference>
<sequence length="52" mass="5860">MNEVVDTVKMLIKKGLTEDEAMAEVESKLHCSLPPKVREITLEQLRLESYGG</sequence>
<dbReference type="EMBL" id="MT142599">
    <property type="protein sequence ID" value="QJA85858.1"/>
    <property type="molecule type" value="Genomic_DNA"/>
</dbReference>
<protein>
    <submittedName>
        <fullName evidence="1">Uncharacterized protein</fullName>
    </submittedName>
</protein>
<accession>A0A6M3KML3</accession>